<dbReference type="InterPro" id="IPR023213">
    <property type="entry name" value="CAT-like_dom_sf"/>
</dbReference>
<dbReference type="AlphaFoldDB" id="A0AA39SE70"/>
<evidence type="ECO:0000256" key="2">
    <source>
        <dbReference type="ARBA" id="ARBA00022679"/>
    </source>
</evidence>
<dbReference type="Gene3D" id="3.30.559.10">
    <property type="entry name" value="Chloramphenicol acetyltransferase-like domain"/>
    <property type="match status" value="2"/>
</dbReference>
<evidence type="ECO:0000256" key="1">
    <source>
        <dbReference type="ARBA" id="ARBA00009861"/>
    </source>
</evidence>
<dbReference type="PANTHER" id="PTHR31623:SF83">
    <property type="entry name" value="ACETYL-COA-BENZYLALCOHOL ACETYLTRANSFERASE-LIKE"/>
    <property type="match status" value="1"/>
</dbReference>
<keyword evidence="3" id="KW-0012">Acyltransferase</keyword>
<sequence>MMDVQITCKKLIKPSVPTPTHLQNMRLSFMDQYIYPTTVPVIFYYLSADINHHPAQTVERQNRLEKSLSEILNLYYPLAGRYIKEKLIVDCNDKGIEYVEALVDGQLSQILRGVDAKELNQFVPDEVEESATSPLLAIQVSIFNCGGLTIGLRFSHRIMDAFTLFLFVHGWAKTCKVGIMNEVISPNFGSGILFPTRDHVSEQKVPTSSKTRPKVVTKRFVFDAKAILKLKADQALSCCGQFSVVELMIALIWRAQINAVRARYGRLRTSLLLVPMNLRGKTFEKIPENCCGNLFTLITGRFLADDESKIMGLNDFINLVKGTIRKSMVEYAKPMKDEDEFFTKVISNPGREIIEEFTNGNGDRRPFTSWRNLDMYEVDFGWGKPAWVSVAERPYNGVFLMDRKGGDGIEAWVAMDEQEMPFFQQDPHIANFSSTN</sequence>
<protein>
    <submittedName>
        <fullName evidence="4">Uncharacterized protein</fullName>
    </submittedName>
</protein>
<reference evidence="4" key="2">
    <citation type="submission" date="2023-06" db="EMBL/GenBank/DDBJ databases">
        <authorList>
            <person name="Swenson N.G."/>
            <person name="Wegrzyn J.L."/>
            <person name="Mcevoy S.L."/>
        </authorList>
    </citation>
    <scope>NUCLEOTIDE SEQUENCE</scope>
    <source>
        <strain evidence="4">NS2018</strain>
        <tissue evidence="4">Leaf</tissue>
    </source>
</reference>
<evidence type="ECO:0000256" key="3">
    <source>
        <dbReference type="ARBA" id="ARBA00023315"/>
    </source>
</evidence>
<name>A0AA39SE70_ACESA</name>
<keyword evidence="5" id="KW-1185">Reference proteome</keyword>
<evidence type="ECO:0000313" key="5">
    <source>
        <dbReference type="Proteomes" id="UP001168877"/>
    </source>
</evidence>
<dbReference type="PANTHER" id="PTHR31623">
    <property type="entry name" value="F21J9.9"/>
    <property type="match status" value="1"/>
</dbReference>
<dbReference type="Proteomes" id="UP001168877">
    <property type="component" value="Unassembled WGS sequence"/>
</dbReference>
<gene>
    <name evidence="4" type="ORF">LWI29_018873</name>
</gene>
<organism evidence="4 5">
    <name type="scientific">Acer saccharum</name>
    <name type="common">Sugar maple</name>
    <dbReference type="NCBI Taxonomy" id="4024"/>
    <lineage>
        <taxon>Eukaryota</taxon>
        <taxon>Viridiplantae</taxon>
        <taxon>Streptophyta</taxon>
        <taxon>Embryophyta</taxon>
        <taxon>Tracheophyta</taxon>
        <taxon>Spermatophyta</taxon>
        <taxon>Magnoliopsida</taxon>
        <taxon>eudicotyledons</taxon>
        <taxon>Gunneridae</taxon>
        <taxon>Pentapetalae</taxon>
        <taxon>rosids</taxon>
        <taxon>malvids</taxon>
        <taxon>Sapindales</taxon>
        <taxon>Sapindaceae</taxon>
        <taxon>Hippocastanoideae</taxon>
        <taxon>Acereae</taxon>
        <taxon>Acer</taxon>
    </lineage>
</organism>
<reference evidence="4" key="1">
    <citation type="journal article" date="2022" name="Plant J.">
        <title>Strategies of tolerance reflected in two North American maple genomes.</title>
        <authorList>
            <person name="McEvoy S.L."/>
            <person name="Sezen U.U."/>
            <person name="Trouern-Trend A."/>
            <person name="McMahon S.M."/>
            <person name="Schaberg P.G."/>
            <person name="Yang J."/>
            <person name="Wegrzyn J.L."/>
            <person name="Swenson N.G."/>
        </authorList>
    </citation>
    <scope>NUCLEOTIDE SEQUENCE</scope>
    <source>
        <strain evidence="4">NS2018</strain>
    </source>
</reference>
<dbReference type="GO" id="GO:0016746">
    <property type="term" value="F:acyltransferase activity"/>
    <property type="evidence" value="ECO:0007669"/>
    <property type="project" value="UniProtKB-KW"/>
</dbReference>
<comment type="similarity">
    <text evidence="1">Belongs to the plant acyltransferase family.</text>
</comment>
<dbReference type="EMBL" id="JAUESC010000381">
    <property type="protein sequence ID" value="KAK0589819.1"/>
    <property type="molecule type" value="Genomic_DNA"/>
</dbReference>
<evidence type="ECO:0000313" key="4">
    <source>
        <dbReference type="EMBL" id="KAK0589819.1"/>
    </source>
</evidence>
<comment type="caution">
    <text evidence="4">The sequence shown here is derived from an EMBL/GenBank/DDBJ whole genome shotgun (WGS) entry which is preliminary data.</text>
</comment>
<accession>A0AA39SE70</accession>
<keyword evidence="2" id="KW-0808">Transferase</keyword>
<dbReference type="Pfam" id="PF02458">
    <property type="entry name" value="Transferase"/>
    <property type="match status" value="1"/>
</dbReference>
<proteinExistence type="inferred from homology"/>